<evidence type="ECO:0000259" key="1">
    <source>
        <dbReference type="Pfam" id="PF04422"/>
    </source>
</evidence>
<feature type="domain" description="Coenzyme F420 hydrogenase/dehydrogenase beta subunit N-terminal" evidence="1">
    <location>
        <begin position="54"/>
        <end position="128"/>
    </location>
</feature>
<accession>A0A7X1FAX9</accession>
<sequence>MTVEAPGYARPRQIAPLDKRTEQAIATACPGTTISSWPDAPYVHEYWGPWIKTVTAHATDQRVRFAGSSGGMVTALAIHALETGMVSRVLHIEADPDHPTRNVLTWSETADALIAGAGSRYASSSPLADIDTALATEGRFLFIGKPCDVSALRQLAKSDPRVDQKVPLMLSFFCAGVPSHAGADAVILDMGLDPTAVTRFRYRGNGWPGLTVAETADGARGEMRYADSWGRHLSPRVQARCKICPDGVGGVADLACADAWYGGETGYPQFEEQEGRSLTMARTPAGAALLAAAEQAGRVVSSPLEVDQIDLMQPGQVRRKRALRARIAGLRLIGKPVPVMQGLYVTQAGRRAPRRESFRNFVGIIRRRIRR</sequence>
<proteinExistence type="predicted"/>
<keyword evidence="4" id="KW-1185">Reference proteome</keyword>
<protein>
    <submittedName>
        <fullName evidence="3">Coenzyme F420 hydrogenase/dehydrogenase, beta subunit C-terminal domain</fullName>
    </submittedName>
</protein>
<reference evidence="3 4" key="1">
    <citation type="submission" date="2020-08" db="EMBL/GenBank/DDBJ databases">
        <title>The genome sequence of Novosphingobium flavum 4Y4.</title>
        <authorList>
            <person name="Liu Y."/>
        </authorList>
    </citation>
    <scope>NUCLEOTIDE SEQUENCE [LARGE SCALE GENOMIC DNA]</scope>
    <source>
        <strain evidence="3 4">4Y4</strain>
    </source>
</reference>
<dbReference type="PANTHER" id="PTHR31332:SF0">
    <property type="entry name" value="7-HYDROXYMETHYL CHLOROPHYLL A REDUCTASE, CHLOROPLASTIC"/>
    <property type="match status" value="1"/>
</dbReference>
<dbReference type="InterPro" id="IPR007516">
    <property type="entry name" value="Co_F420_Hydgase/DH_bsu_N"/>
</dbReference>
<gene>
    <name evidence="3" type="ORF">H7F49_18370</name>
</gene>
<name>A0A7X1FAX9_9SPHN</name>
<dbReference type="Pfam" id="PF04432">
    <property type="entry name" value="FrhB_FdhB_C"/>
    <property type="match status" value="1"/>
</dbReference>
<evidence type="ECO:0000259" key="2">
    <source>
        <dbReference type="Pfam" id="PF04432"/>
    </source>
</evidence>
<dbReference type="GO" id="GO:0090415">
    <property type="term" value="F:7-hydroxymethyl chlorophyll a reductase activity"/>
    <property type="evidence" value="ECO:0007669"/>
    <property type="project" value="TreeGrafter"/>
</dbReference>
<dbReference type="RefSeq" id="WP_185685022.1">
    <property type="nucleotide sequence ID" value="NZ_JACLAU010000065.1"/>
</dbReference>
<dbReference type="InterPro" id="IPR007525">
    <property type="entry name" value="FrhB_FdhB_C"/>
</dbReference>
<evidence type="ECO:0000313" key="4">
    <source>
        <dbReference type="Proteomes" id="UP000520156"/>
    </source>
</evidence>
<dbReference type="InterPro" id="IPR045220">
    <property type="entry name" value="FRHB/FDHB/HCAR-like"/>
</dbReference>
<dbReference type="GO" id="GO:0033354">
    <property type="term" value="P:chlorophyll cycle"/>
    <property type="evidence" value="ECO:0007669"/>
    <property type="project" value="TreeGrafter"/>
</dbReference>
<dbReference type="Proteomes" id="UP000520156">
    <property type="component" value="Unassembled WGS sequence"/>
</dbReference>
<organism evidence="3 4">
    <name type="scientific">Novosphingobium aerophilum</name>
    <dbReference type="NCBI Taxonomy" id="2839843"/>
    <lineage>
        <taxon>Bacteria</taxon>
        <taxon>Pseudomonadati</taxon>
        <taxon>Pseudomonadota</taxon>
        <taxon>Alphaproteobacteria</taxon>
        <taxon>Sphingomonadales</taxon>
        <taxon>Sphingomonadaceae</taxon>
        <taxon>Novosphingobium</taxon>
    </lineage>
</organism>
<dbReference type="EMBL" id="JACLAU010000065">
    <property type="protein sequence ID" value="MBC2653650.1"/>
    <property type="molecule type" value="Genomic_DNA"/>
</dbReference>
<evidence type="ECO:0000313" key="3">
    <source>
        <dbReference type="EMBL" id="MBC2653650.1"/>
    </source>
</evidence>
<feature type="domain" description="Coenzyme F420 hydrogenase/dehydrogenase beta subunit C-terminal" evidence="2">
    <location>
        <begin position="139"/>
        <end position="304"/>
    </location>
</feature>
<dbReference type="PANTHER" id="PTHR31332">
    <property type="entry name" value="7-HYDROXYMETHYL CHLOROPHYLL A REDUCTASE, CHLOROPLASTIC"/>
    <property type="match status" value="1"/>
</dbReference>
<dbReference type="Pfam" id="PF04422">
    <property type="entry name" value="FrhB_FdhB_N"/>
    <property type="match status" value="1"/>
</dbReference>
<dbReference type="AlphaFoldDB" id="A0A7X1FAX9"/>
<comment type="caution">
    <text evidence="3">The sequence shown here is derived from an EMBL/GenBank/DDBJ whole genome shotgun (WGS) entry which is preliminary data.</text>
</comment>